<dbReference type="EC" id="1.2.1.3" evidence="5"/>
<gene>
    <name evidence="9" type="primary">pcd</name>
    <name evidence="9" type="ORF">GCM10007383_07360</name>
</gene>
<sequence length="517" mass="55629">MSKVAQEFGIQDALTALGIKDINEGTSTGSKSFSSGEIIESISPVDGVLIAKVKTTTKTDYEKVMDTATSAFNAWRTKPAPQRGEIVRQFGNKLRELKEPLGKLVSYEMGKSYQEGLGEVQEMIDICDFAVGLSRQLHGLTMHSERPGHRMYEQYHPLGPVGIISAFNFPVAVWAWNTALAWVCGDVCIWKPSEKTPLCGIACQNIAAAVFKDNNLPEGISCLINGDYKVGEFMSHDGRIPLVSATGSIRMGKIVAQAVAARLGKSLLELGGNNAIIVTPDADIKMTVIGAVFGAVGTAGQRCTSTRRLIIHESIYDKVKEAVTTAYKQLRIGNPLDEKNHVGPLIDTDAVKNYEQALKKVVEEGGKVIVEGGVLEGKGFESGCYVKPAIAEAENSYDIVQHETFGPVLYLLKYSGDVENAIAIQNGVVQGLSSAIMTNNLREAERFLSAYGSDCGIANVNIGTSGAEIGGAFGGEKETGGGRESGSDAWKVYMRRQTNTINYTTELPLAQGIKFDL</sequence>
<dbReference type="InterPro" id="IPR016163">
    <property type="entry name" value="Ald_DH_C"/>
</dbReference>
<evidence type="ECO:0000256" key="2">
    <source>
        <dbReference type="ARBA" id="ARBA00011881"/>
    </source>
</evidence>
<dbReference type="RefSeq" id="WP_026811919.1">
    <property type="nucleotide sequence ID" value="NZ_BMWP01000003.1"/>
</dbReference>
<evidence type="ECO:0000256" key="1">
    <source>
        <dbReference type="ARBA" id="ARBA00009986"/>
    </source>
</evidence>
<evidence type="ECO:0000313" key="9">
    <source>
        <dbReference type="EMBL" id="GGW25043.1"/>
    </source>
</evidence>
<dbReference type="AlphaFoldDB" id="A0A918IP76"/>
<accession>A0A918IP76</accession>
<reference evidence="9" key="2">
    <citation type="submission" date="2020-09" db="EMBL/GenBank/DDBJ databases">
        <authorList>
            <person name="Sun Q."/>
            <person name="Kim S."/>
        </authorList>
    </citation>
    <scope>NUCLEOTIDE SEQUENCE</scope>
    <source>
        <strain evidence="9">KCTC 12113</strain>
    </source>
</reference>
<dbReference type="GO" id="GO:0004029">
    <property type="term" value="F:aldehyde dehydrogenase (NAD+) activity"/>
    <property type="evidence" value="ECO:0007669"/>
    <property type="project" value="UniProtKB-EC"/>
</dbReference>
<comment type="similarity">
    <text evidence="1 7">Belongs to the aldehyde dehydrogenase family.</text>
</comment>
<dbReference type="InterPro" id="IPR016162">
    <property type="entry name" value="Ald_DH_N"/>
</dbReference>
<keyword evidence="4" id="KW-0520">NAD</keyword>
<dbReference type="EMBL" id="BMWP01000003">
    <property type="protein sequence ID" value="GGW25043.1"/>
    <property type="molecule type" value="Genomic_DNA"/>
</dbReference>
<evidence type="ECO:0000256" key="6">
    <source>
        <dbReference type="PROSITE-ProRule" id="PRU10007"/>
    </source>
</evidence>
<evidence type="ECO:0000256" key="3">
    <source>
        <dbReference type="ARBA" id="ARBA00023002"/>
    </source>
</evidence>
<dbReference type="Gene3D" id="3.40.605.10">
    <property type="entry name" value="Aldehyde Dehydrogenase, Chain A, domain 1"/>
    <property type="match status" value="1"/>
</dbReference>
<dbReference type="InterPro" id="IPR029510">
    <property type="entry name" value="Ald_DH_CS_GLU"/>
</dbReference>
<dbReference type="Pfam" id="PF00171">
    <property type="entry name" value="Aldedh"/>
    <property type="match status" value="1"/>
</dbReference>
<evidence type="ECO:0000256" key="5">
    <source>
        <dbReference type="ARBA" id="ARBA00024226"/>
    </source>
</evidence>
<dbReference type="Proteomes" id="UP000634668">
    <property type="component" value="Unassembled WGS sequence"/>
</dbReference>
<reference evidence="9" key="1">
    <citation type="journal article" date="2014" name="Int. J. Syst. Evol. Microbiol.">
        <title>Complete genome sequence of Corynebacterium casei LMG S-19264T (=DSM 44701T), isolated from a smear-ripened cheese.</title>
        <authorList>
            <consortium name="US DOE Joint Genome Institute (JGI-PGF)"/>
            <person name="Walter F."/>
            <person name="Albersmeier A."/>
            <person name="Kalinowski J."/>
            <person name="Ruckert C."/>
        </authorList>
    </citation>
    <scope>NUCLEOTIDE SEQUENCE</scope>
    <source>
        <strain evidence="9">KCTC 12113</strain>
    </source>
</reference>
<keyword evidence="10" id="KW-1185">Reference proteome</keyword>
<protein>
    <recommendedName>
        <fullName evidence="5">aldehyde dehydrogenase (NAD(+))</fullName>
        <ecNumber evidence="5">1.2.1.3</ecNumber>
    </recommendedName>
</protein>
<dbReference type="SUPFAM" id="SSF53720">
    <property type="entry name" value="ALDH-like"/>
    <property type="match status" value="1"/>
</dbReference>
<dbReference type="PANTHER" id="PTHR43521:SF1">
    <property type="entry name" value="ALPHA-AMINOADIPIC SEMIALDEHYDE DEHYDROGENASE"/>
    <property type="match status" value="1"/>
</dbReference>
<proteinExistence type="inferred from homology"/>
<evidence type="ECO:0000256" key="4">
    <source>
        <dbReference type="ARBA" id="ARBA00023027"/>
    </source>
</evidence>
<dbReference type="Gene3D" id="3.40.309.10">
    <property type="entry name" value="Aldehyde Dehydrogenase, Chain A, domain 2"/>
    <property type="match status" value="1"/>
</dbReference>
<dbReference type="InterPro" id="IPR044638">
    <property type="entry name" value="ALDH7A1-like"/>
</dbReference>
<name>A0A918IP76_9FLAO</name>
<dbReference type="PANTHER" id="PTHR43521">
    <property type="entry name" value="ALPHA-AMINOADIPIC SEMIALDEHYDE DEHYDROGENASE"/>
    <property type="match status" value="1"/>
</dbReference>
<evidence type="ECO:0000313" key="10">
    <source>
        <dbReference type="Proteomes" id="UP000634668"/>
    </source>
</evidence>
<comment type="caution">
    <text evidence="9">The sequence shown here is derived from an EMBL/GenBank/DDBJ whole genome shotgun (WGS) entry which is preliminary data.</text>
</comment>
<feature type="active site" evidence="6">
    <location>
        <position position="269"/>
    </location>
</feature>
<dbReference type="CDD" id="cd07130">
    <property type="entry name" value="ALDH_F7_AASADH"/>
    <property type="match status" value="1"/>
</dbReference>
<dbReference type="InterPro" id="IPR015590">
    <property type="entry name" value="Aldehyde_DH_dom"/>
</dbReference>
<dbReference type="InterPro" id="IPR016161">
    <property type="entry name" value="Ald_DH/histidinol_DH"/>
</dbReference>
<dbReference type="PROSITE" id="PS00687">
    <property type="entry name" value="ALDEHYDE_DEHYDR_GLU"/>
    <property type="match status" value="1"/>
</dbReference>
<feature type="domain" description="Aldehyde dehydrogenase" evidence="8">
    <location>
        <begin position="37"/>
        <end position="498"/>
    </location>
</feature>
<keyword evidence="3 7" id="KW-0560">Oxidoreductase</keyword>
<comment type="subunit">
    <text evidence="2">Homotetramer.</text>
</comment>
<dbReference type="FunFam" id="3.40.309.10:FF:000018">
    <property type="entry name" value="Alpha-aminoadipic semialdehyde dehydrogenase"/>
    <property type="match status" value="1"/>
</dbReference>
<evidence type="ECO:0000256" key="7">
    <source>
        <dbReference type="RuleBase" id="RU003345"/>
    </source>
</evidence>
<organism evidence="9 10">
    <name type="scientific">Arenibacter certesii</name>
    <dbReference type="NCBI Taxonomy" id="228955"/>
    <lineage>
        <taxon>Bacteria</taxon>
        <taxon>Pseudomonadati</taxon>
        <taxon>Bacteroidota</taxon>
        <taxon>Flavobacteriia</taxon>
        <taxon>Flavobacteriales</taxon>
        <taxon>Flavobacteriaceae</taxon>
        <taxon>Arenibacter</taxon>
    </lineage>
</organism>
<evidence type="ECO:0000259" key="8">
    <source>
        <dbReference type="Pfam" id="PF00171"/>
    </source>
</evidence>